<keyword evidence="4 7" id="KW-0812">Transmembrane</keyword>
<protein>
    <submittedName>
        <fullName evidence="9">MDR family MFS transporter</fullName>
    </submittedName>
</protein>
<dbReference type="InterPro" id="IPR011701">
    <property type="entry name" value="MFS"/>
</dbReference>
<feature type="transmembrane region" description="Helical" evidence="7">
    <location>
        <begin position="58"/>
        <end position="78"/>
    </location>
</feature>
<evidence type="ECO:0000313" key="9">
    <source>
        <dbReference type="EMBL" id="MEA5360350.1"/>
    </source>
</evidence>
<feature type="transmembrane region" description="Helical" evidence="7">
    <location>
        <begin position="408"/>
        <end position="429"/>
    </location>
</feature>
<feature type="transmembrane region" description="Helical" evidence="7">
    <location>
        <begin position="369"/>
        <end position="387"/>
    </location>
</feature>
<feature type="transmembrane region" description="Helical" evidence="7">
    <location>
        <begin position="21"/>
        <end position="46"/>
    </location>
</feature>
<evidence type="ECO:0000259" key="8">
    <source>
        <dbReference type="PROSITE" id="PS50850"/>
    </source>
</evidence>
<evidence type="ECO:0000256" key="3">
    <source>
        <dbReference type="ARBA" id="ARBA00022475"/>
    </source>
</evidence>
<dbReference type="PROSITE" id="PS50850">
    <property type="entry name" value="MFS"/>
    <property type="match status" value="1"/>
</dbReference>
<organism evidence="9 10">
    <name type="scientific">Amycolatopsis heterodermiae</name>
    <dbReference type="NCBI Taxonomy" id="3110235"/>
    <lineage>
        <taxon>Bacteria</taxon>
        <taxon>Bacillati</taxon>
        <taxon>Actinomycetota</taxon>
        <taxon>Actinomycetes</taxon>
        <taxon>Pseudonocardiales</taxon>
        <taxon>Pseudonocardiaceae</taxon>
        <taxon>Amycolatopsis</taxon>
    </lineage>
</organism>
<dbReference type="EMBL" id="JAYFSI010000002">
    <property type="protein sequence ID" value="MEA5360350.1"/>
    <property type="molecule type" value="Genomic_DNA"/>
</dbReference>
<feature type="transmembrane region" description="Helical" evidence="7">
    <location>
        <begin position="121"/>
        <end position="139"/>
    </location>
</feature>
<proteinExistence type="predicted"/>
<comment type="caution">
    <text evidence="9">The sequence shown here is derived from an EMBL/GenBank/DDBJ whole genome shotgun (WGS) entry which is preliminary data.</text>
</comment>
<keyword evidence="3" id="KW-1003">Cell membrane</keyword>
<dbReference type="PANTHER" id="PTHR23501">
    <property type="entry name" value="MAJOR FACILITATOR SUPERFAMILY"/>
    <property type="match status" value="1"/>
</dbReference>
<evidence type="ECO:0000256" key="6">
    <source>
        <dbReference type="ARBA" id="ARBA00023136"/>
    </source>
</evidence>
<evidence type="ECO:0000256" key="7">
    <source>
        <dbReference type="SAM" id="Phobius"/>
    </source>
</evidence>
<reference evidence="9 10" key="1">
    <citation type="submission" date="2023-12" db="EMBL/GenBank/DDBJ databases">
        <title>Amycolatopsis sp. V23-08.</title>
        <authorList>
            <person name="Somphong A."/>
        </authorList>
    </citation>
    <scope>NUCLEOTIDE SEQUENCE [LARGE SCALE GENOMIC DNA]</scope>
    <source>
        <strain evidence="9 10">V23-08</strain>
    </source>
</reference>
<feature type="transmembrane region" description="Helical" evidence="7">
    <location>
        <begin position="90"/>
        <end position="115"/>
    </location>
</feature>
<dbReference type="InterPro" id="IPR020846">
    <property type="entry name" value="MFS_dom"/>
</dbReference>
<feature type="transmembrane region" description="Helical" evidence="7">
    <location>
        <begin position="175"/>
        <end position="197"/>
    </location>
</feature>
<feature type="domain" description="Major facilitator superfamily (MFS) profile" evidence="8">
    <location>
        <begin position="24"/>
        <end position="505"/>
    </location>
</feature>
<dbReference type="Pfam" id="PF07690">
    <property type="entry name" value="MFS_1"/>
    <property type="match status" value="1"/>
</dbReference>
<dbReference type="Gene3D" id="1.20.1250.20">
    <property type="entry name" value="MFS general substrate transporter like domains"/>
    <property type="match status" value="1"/>
</dbReference>
<feature type="transmembrane region" description="Helical" evidence="7">
    <location>
        <begin position="482"/>
        <end position="500"/>
    </location>
</feature>
<dbReference type="NCBIfam" id="TIGR00711">
    <property type="entry name" value="efflux_EmrB"/>
    <property type="match status" value="1"/>
</dbReference>
<dbReference type="Proteomes" id="UP001304298">
    <property type="component" value="Unassembled WGS sequence"/>
</dbReference>
<feature type="transmembrane region" description="Helical" evidence="7">
    <location>
        <begin position="151"/>
        <end position="169"/>
    </location>
</feature>
<feature type="transmembrane region" description="Helical" evidence="7">
    <location>
        <begin position="280"/>
        <end position="303"/>
    </location>
</feature>
<dbReference type="InterPro" id="IPR036259">
    <property type="entry name" value="MFS_trans_sf"/>
</dbReference>
<feature type="transmembrane region" description="Helical" evidence="7">
    <location>
        <begin position="242"/>
        <end position="259"/>
    </location>
</feature>
<gene>
    <name evidence="9" type="ORF">VA596_12455</name>
</gene>
<dbReference type="PANTHER" id="PTHR23501:SF197">
    <property type="entry name" value="COMD"/>
    <property type="match status" value="1"/>
</dbReference>
<comment type="subcellular location">
    <subcellularLocation>
        <location evidence="1">Cell membrane</location>
        <topology evidence="1">Multi-pass membrane protein</topology>
    </subcellularLocation>
</comment>
<evidence type="ECO:0000256" key="4">
    <source>
        <dbReference type="ARBA" id="ARBA00022692"/>
    </source>
</evidence>
<dbReference type="RefSeq" id="WP_323326413.1">
    <property type="nucleotide sequence ID" value="NZ_JAYFSI010000002.1"/>
</dbReference>
<keyword evidence="5 7" id="KW-1133">Transmembrane helix</keyword>
<evidence type="ECO:0000313" key="10">
    <source>
        <dbReference type="Proteomes" id="UP001304298"/>
    </source>
</evidence>
<keyword evidence="6 7" id="KW-0472">Membrane</keyword>
<feature type="transmembrane region" description="Helical" evidence="7">
    <location>
        <begin position="209"/>
        <end position="230"/>
    </location>
</feature>
<dbReference type="Gene3D" id="1.20.1720.10">
    <property type="entry name" value="Multidrug resistance protein D"/>
    <property type="match status" value="1"/>
</dbReference>
<feature type="transmembrane region" description="Helical" evidence="7">
    <location>
        <begin position="344"/>
        <end position="363"/>
    </location>
</feature>
<keyword evidence="10" id="KW-1185">Reference proteome</keyword>
<dbReference type="SUPFAM" id="SSF103473">
    <property type="entry name" value="MFS general substrate transporter"/>
    <property type="match status" value="1"/>
</dbReference>
<dbReference type="InterPro" id="IPR004638">
    <property type="entry name" value="EmrB-like"/>
</dbReference>
<sequence length="517" mass="53009">MTEPAAPAAESAPAPLSHRQIMTVLGGLILGTMLSALDQSIVGVALPKIVSDVGGLDSLSWVVTAYLLTSTATTPLWGKVSDLYGRRLMFQVAIVTFLAGSAVCGFSGTMGVLIAGRAVQGIGGGGLLAIALALIGDIIPPRERGKYQGLFGAAFGVASVLGPLLGGFFSDGPGWRWVFFINLPLGLVALVVTSVALRSIPTVVRRHDIDYAGSGLLVAAVTALLLYLSWASGRFGWGDPRSLALLIGAVLLAVAALLVERRVAEPVIPLPLFRQSTFGLGNVYSFVAGIAMFGAVIYLPLYLQTVKGMSSTESGLAMLPAVVGILLTSTWSGAAITRTGRYKIHLITGSVLMAAGLGLLATLGTTTPYGLIAVYMFVCGAGLGLTLQNMTTAVQNSVTAADMGVATGAVTFFRSMGGAIGTAVLGAVLSNRLAHHLREQFGDAPATGGAGFSLDNVAAIRQLPGAVRDKVLEAFSGSLGDVFLACVPAVVVSLVAVSFLREIPLRSGDAPAAPDGD</sequence>
<evidence type="ECO:0000256" key="5">
    <source>
        <dbReference type="ARBA" id="ARBA00022989"/>
    </source>
</evidence>
<feature type="transmembrane region" description="Helical" evidence="7">
    <location>
        <begin position="315"/>
        <end position="337"/>
    </location>
</feature>
<dbReference type="CDD" id="cd17502">
    <property type="entry name" value="MFS_Azr1_MDR_like"/>
    <property type="match status" value="1"/>
</dbReference>
<keyword evidence="2" id="KW-0813">Transport</keyword>
<dbReference type="PRINTS" id="PR01036">
    <property type="entry name" value="TCRTETB"/>
</dbReference>
<accession>A0ABU5R3C6</accession>
<evidence type="ECO:0000256" key="2">
    <source>
        <dbReference type="ARBA" id="ARBA00022448"/>
    </source>
</evidence>
<evidence type="ECO:0000256" key="1">
    <source>
        <dbReference type="ARBA" id="ARBA00004651"/>
    </source>
</evidence>
<name>A0ABU5R3C6_9PSEU</name>